<reference evidence="2 3" key="1">
    <citation type="submission" date="2023-04" db="EMBL/GenBank/DDBJ databases">
        <title>Genome of Basidiobolus ranarum AG-B5.</title>
        <authorList>
            <person name="Stajich J.E."/>
            <person name="Carter-House D."/>
            <person name="Gryganskyi A."/>
        </authorList>
    </citation>
    <scope>NUCLEOTIDE SEQUENCE [LARGE SCALE GENOMIC DNA]</scope>
    <source>
        <strain evidence="2 3">AG-B5</strain>
    </source>
</reference>
<evidence type="ECO:0000313" key="3">
    <source>
        <dbReference type="Proteomes" id="UP001479436"/>
    </source>
</evidence>
<evidence type="ECO:0000313" key="2">
    <source>
        <dbReference type="EMBL" id="KAK9704354.1"/>
    </source>
</evidence>
<feature type="transmembrane region" description="Helical" evidence="1">
    <location>
        <begin position="26"/>
        <end position="48"/>
    </location>
</feature>
<protein>
    <recommendedName>
        <fullName evidence="4">MFS transporter</fullName>
    </recommendedName>
</protein>
<feature type="non-terminal residue" evidence="2">
    <location>
        <position position="1"/>
    </location>
</feature>
<evidence type="ECO:0000256" key="1">
    <source>
        <dbReference type="SAM" id="Phobius"/>
    </source>
</evidence>
<keyword evidence="3" id="KW-1185">Reference proteome</keyword>
<keyword evidence="1" id="KW-1133">Transmembrane helix</keyword>
<sequence length="68" mass="7463">YAGYAKAIQSVGGAISWRIDAIGTAFLTQMILNWALFAFSVPFTYFLVRGIKDTNNVDENESKIEASA</sequence>
<name>A0ABR2VVR9_9FUNG</name>
<evidence type="ECO:0008006" key="4">
    <source>
        <dbReference type="Google" id="ProtNLM"/>
    </source>
</evidence>
<keyword evidence="1" id="KW-0812">Transmembrane</keyword>
<organism evidence="2 3">
    <name type="scientific">Basidiobolus ranarum</name>
    <dbReference type="NCBI Taxonomy" id="34480"/>
    <lineage>
        <taxon>Eukaryota</taxon>
        <taxon>Fungi</taxon>
        <taxon>Fungi incertae sedis</taxon>
        <taxon>Zoopagomycota</taxon>
        <taxon>Entomophthoromycotina</taxon>
        <taxon>Basidiobolomycetes</taxon>
        <taxon>Basidiobolales</taxon>
        <taxon>Basidiobolaceae</taxon>
        <taxon>Basidiobolus</taxon>
    </lineage>
</organism>
<gene>
    <name evidence="2" type="ORF">K7432_010240</name>
</gene>
<dbReference type="EMBL" id="JASJQH010007565">
    <property type="protein sequence ID" value="KAK9704354.1"/>
    <property type="molecule type" value="Genomic_DNA"/>
</dbReference>
<keyword evidence="1" id="KW-0472">Membrane</keyword>
<comment type="caution">
    <text evidence="2">The sequence shown here is derived from an EMBL/GenBank/DDBJ whole genome shotgun (WGS) entry which is preliminary data.</text>
</comment>
<dbReference type="Proteomes" id="UP001479436">
    <property type="component" value="Unassembled WGS sequence"/>
</dbReference>
<proteinExistence type="predicted"/>
<accession>A0ABR2VVR9</accession>